<evidence type="ECO:0000313" key="2">
    <source>
        <dbReference type="Proteomes" id="UP001152795"/>
    </source>
</evidence>
<comment type="caution">
    <text evidence="1">The sequence shown here is derived from an EMBL/GenBank/DDBJ whole genome shotgun (WGS) entry which is preliminary data.</text>
</comment>
<dbReference type="Pfam" id="PF00023">
    <property type="entry name" value="Ank"/>
    <property type="match status" value="1"/>
</dbReference>
<dbReference type="InterPro" id="IPR036770">
    <property type="entry name" value="Ankyrin_rpt-contain_sf"/>
</dbReference>
<dbReference type="PROSITE" id="PS50297">
    <property type="entry name" value="ANK_REP_REGION"/>
    <property type="match status" value="1"/>
</dbReference>
<dbReference type="EMBL" id="CACRXK020003830">
    <property type="protein sequence ID" value="CAB4000405.1"/>
    <property type="molecule type" value="Genomic_DNA"/>
</dbReference>
<dbReference type="AlphaFoldDB" id="A0A6S7H404"/>
<dbReference type="InterPro" id="IPR002110">
    <property type="entry name" value="Ankyrin_rpt"/>
</dbReference>
<dbReference type="Proteomes" id="UP001152795">
    <property type="component" value="Unassembled WGS sequence"/>
</dbReference>
<dbReference type="OrthoDB" id="21416at2759"/>
<dbReference type="SUPFAM" id="SSF48403">
    <property type="entry name" value="Ankyrin repeat"/>
    <property type="match status" value="1"/>
</dbReference>
<dbReference type="PROSITE" id="PS50088">
    <property type="entry name" value="ANK_REPEAT"/>
    <property type="match status" value="1"/>
</dbReference>
<sequence length="88" mass="9807">MEVMSENVTNLTLKEQFHVGIVTGQLDIVEDILDTSPSLVHYIDENGTTPLILCAANGHVDVLKYLIKRGANVEQRRKVIRFCSGIII</sequence>
<proteinExistence type="predicted"/>
<accession>A0A6S7H404</accession>
<name>A0A6S7H404_PARCT</name>
<dbReference type="SMART" id="SM00248">
    <property type="entry name" value="ANK"/>
    <property type="match status" value="2"/>
</dbReference>
<reference evidence="1" key="1">
    <citation type="submission" date="2020-04" db="EMBL/GenBank/DDBJ databases">
        <authorList>
            <person name="Alioto T."/>
            <person name="Alioto T."/>
            <person name="Gomez Garrido J."/>
        </authorList>
    </citation>
    <scope>NUCLEOTIDE SEQUENCE</scope>
    <source>
        <strain evidence="1">A484AB</strain>
    </source>
</reference>
<dbReference type="Gene3D" id="1.25.40.20">
    <property type="entry name" value="Ankyrin repeat-containing domain"/>
    <property type="match status" value="1"/>
</dbReference>
<protein>
    <submittedName>
        <fullName evidence="1">Ankyrin repeat domain-containing</fullName>
    </submittedName>
</protein>
<organism evidence="1 2">
    <name type="scientific">Paramuricea clavata</name>
    <name type="common">Red gorgonian</name>
    <name type="synonym">Violescent sea-whip</name>
    <dbReference type="NCBI Taxonomy" id="317549"/>
    <lineage>
        <taxon>Eukaryota</taxon>
        <taxon>Metazoa</taxon>
        <taxon>Cnidaria</taxon>
        <taxon>Anthozoa</taxon>
        <taxon>Octocorallia</taxon>
        <taxon>Malacalcyonacea</taxon>
        <taxon>Plexauridae</taxon>
        <taxon>Paramuricea</taxon>
    </lineage>
</organism>
<gene>
    <name evidence="1" type="ORF">PACLA_8A027772</name>
</gene>
<evidence type="ECO:0000313" key="1">
    <source>
        <dbReference type="EMBL" id="CAB4000405.1"/>
    </source>
</evidence>
<keyword evidence="2" id="KW-1185">Reference proteome</keyword>